<organism evidence="4 5">
    <name type="scientific">Opisthorchis felineus</name>
    <dbReference type="NCBI Taxonomy" id="147828"/>
    <lineage>
        <taxon>Eukaryota</taxon>
        <taxon>Metazoa</taxon>
        <taxon>Spiralia</taxon>
        <taxon>Lophotrochozoa</taxon>
        <taxon>Platyhelminthes</taxon>
        <taxon>Trematoda</taxon>
        <taxon>Digenea</taxon>
        <taxon>Opisthorchiida</taxon>
        <taxon>Opisthorchiata</taxon>
        <taxon>Opisthorchiidae</taxon>
        <taxon>Opisthorchis</taxon>
    </lineage>
</organism>
<protein>
    <recommendedName>
        <fullName evidence="3">Peptidase A1 domain-containing protein</fullName>
    </recommendedName>
</protein>
<dbReference type="PROSITE" id="PS51767">
    <property type="entry name" value="PEPTIDASE_A1"/>
    <property type="match status" value="1"/>
</dbReference>
<feature type="signal peptide" evidence="2">
    <location>
        <begin position="1"/>
        <end position="20"/>
    </location>
</feature>
<dbReference type="OrthoDB" id="2747330at2759"/>
<dbReference type="AlphaFoldDB" id="A0A4S2L2K9"/>
<accession>A0A4S2L2K9</accession>
<dbReference type="InterPro" id="IPR034164">
    <property type="entry name" value="Pepsin-like_dom"/>
</dbReference>
<evidence type="ECO:0000256" key="1">
    <source>
        <dbReference type="ARBA" id="ARBA00007447"/>
    </source>
</evidence>
<feature type="domain" description="Peptidase A1" evidence="3">
    <location>
        <begin position="56"/>
        <end position="364"/>
    </location>
</feature>
<gene>
    <name evidence="4" type="ORF">CRM22_010579</name>
</gene>
<dbReference type="EMBL" id="SJOL01009969">
    <property type="protein sequence ID" value="TGZ54678.1"/>
    <property type="molecule type" value="Genomic_DNA"/>
</dbReference>
<dbReference type="InterPro" id="IPR033121">
    <property type="entry name" value="PEPTIDASE_A1"/>
</dbReference>
<proteinExistence type="inferred from homology"/>
<comment type="similarity">
    <text evidence="1">Belongs to the peptidase A1 family.</text>
</comment>
<dbReference type="GO" id="GO:0004190">
    <property type="term" value="F:aspartic-type endopeptidase activity"/>
    <property type="evidence" value="ECO:0007669"/>
    <property type="project" value="InterPro"/>
</dbReference>
<evidence type="ECO:0000259" key="3">
    <source>
        <dbReference type="PROSITE" id="PS51767"/>
    </source>
</evidence>
<evidence type="ECO:0000313" key="5">
    <source>
        <dbReference type="Proteomes" id="UP000308267"/>
    </source>
</evidence>
<dbReference type="SUPFAM" id="SSF50630">
    <property type="entry name" value="Acid proteases"/>
    <property type="match status" value="1"/>
</dbReference>
<dbReference type="PRINTS" id="PR00792">
    <property type="entry name" value="PEPSIN"/>
</dbReference>
<dbReference type="Proteomes" id="UP000308267">
    <property type="component" value="Unassembled WGS sequence"/>
</dbReference>
<dbReference type="GO" id="GO:0006508">
    <property type="term" value="P:proteolysis"/>
    <property type="evidence" value="ECO:0007669"/>
    <property type="project" value="InterPro"/>
</dbReference>
<evidence type="ECO:0000256" key="2">
    <source>
        <dbReference type="SAM" id="SignalP"/>
    </source>
</evidence>
<dbReference type="Pfam" id="PF00026">
    <property type="entry name" value="Asp"/>
    <property type="match status" value="1"/>
</dbReference>
<evidence type="ECO:0000313" key="4">
    <source>
        <dbReference type="EMBL" id="TGZ54678.1"/>
    </source>
</evidence>
<dbReference type="Gene3D" id="2.40.70.10">
    <property type="entry name" value="Acid Proteases"/>
    <property type="match status" value="2"/>
</dbReference>
<keyword evidence="2" id="KW-0732">Signal</keyword>
<dbReference type="STRING" id="147828.A0A4S2L2K9"/>
<keyword evidence="5" id="KW-1185">Reference proteome</keyword>
<dbReference type="PANTHER" id="PTHR47966">
    <property type="entry name" value="BETA-SITE APP-CLEAVING ENZYME, ISOFORM A-RELATED"/>
    <property type="match status" value="1"/>
</dbReference>
<dbReference type="CDD" id="cd05471">
    <property type="entry name" value="pepsin_like"/>
    <property type="match status" value="1"/>
</dbReference>
<reference evidence="4 5" key="1">
    <citation type="journal article" date="2019" name="BMC Genomics">
        <title>New insights from Opisthorchis felineus genome: update on genomics of the epidemiologically important liver flukes.</title>
        <authorList>
            <person name="Ershov N.I."/>
            <person name="Mordvinov V.A."/>
            <person name="Prokhortchouk E.B."/>
            <person name="Pakharukova M.Y."/>
            <person name="Gunbin K.V."/>
            <person name="Ustyantsev K."/>
            <person name="Genaev M.A."/>
            <person name="Blinov A.G."/>
            <person name="Mazur A."/>
            <person name="Boulygina E."/>
            <person name="Tsygankova S."/>
            <person name="Khrameeva E."/>
            <person name="Chekanov N."/>
            <person name="Fan G."/>
            <person name="Xiao A."/>
            <person name="Zhang H."/>
            <person name="Xu X."/>
            <person name="Yang H."/>
            <person name="Solovyev V."/>
            <person name="Lee S.M."/>
            <person name="Liu X."/>
            <person name="Afonnikov D.A."/>
            <person name="Skryabin K.G."/>
        </authorList>
    </citation>
    <scope>NUCLEOTIDE SEQUENCE [LARGE SCALE GENOMIC DNA]</scope>
    <source>
        <strain evidence="4">AK-0245</strain>
        <tissue evidence="4">Whole organism</tissue>
    </source>
</reference>
<dbReference type="InterPro" id="IPR001461">
    <property type="entry name" value="Aspartic_peptidase_A1"/>
</dbReference>
<feature type="chain" id="PRO_5020791208" description="Peptidase A1 domain-containing protein" evidence="2">
    <location>
        <begin position="21"/>
        <end position="369"/>
    </location>
</feature>
<dbReference type="InterPro" id="IPR021109">
    <property type="entry name" value="Peptidase_aspartic_dom_sf"/>
</dbReference>
<sequence length="369" mass="42119">MIVTNFILLLLYRSCLRVHALPTRNETFNNAGEMKLERQRRDAHSHMLRVHPDGYLYMDLEIGRPQQQLRFEVDTSFGTSLIIAIPSSRGMNFVYYDAEASLSKDMGGQSCTYLASEQLNGRKNADVLRIGEYDFMNFHFQMIESLRWRPAFLDGCSGKLGLAPFSIVTQENFAQSLLRFFPNEASFTLWFRPDEDGVYTTGVFSFGGIHEYRYEWPPVYFPLMSTGASWIIQATKISLGQDVICWQDCNILFNTGVPYFYGPQQQIENAHRLLGVDISQMSGGAYLLDCKNANTYPMLSVEFGMFHAHWTMSELWEKGRDRRGHICKSGMRTSALVPGWAFGHKLMFKLFTVFDLGGARMGLAKASRP</sequence>
<comment type="caution">
    <text evidence="4">The sequence shown here is derived from an EMBL/GenBank/DDBJ whole genome shotgun (WGS) entry which is preliminary data.</text>
</comment>
<name>A0A4S2L2K9_OPIFE</name>
<dbReference type="PANTHER" id="PTHR47966:SF51">
    <property type="entry name" value="BETA-SITE APP-CLEAVING ENZYME, ISOFORM A-RELATED"/>
    <property type="match status" value="1"/>
</dbReference>